<accession>A0ABW4D7I0</accession>
<sequence>MSNTKVFIEILAPIFIAILVLAGLAALLTWQLSPVVVGLAGLGAGGLLVVMLSGLLADSWTHRQAQQLHEQPKNR</sequence>
<feature type="transmembrane region" description="Helical" evidence="1">
    <location>
        <begin position="36"/>
        <end position="57"/>
    </location>
</feature>
<reference evidence="3" key="1">
    <citation type="journal article" date="2019" name="Int. J. Syst. Evol. Microbiol.">
        <title>The Global Catalogue of Microorganisms (GCM) 10K type strain sequencing project: providing services to taxonomists for standard genome sequencing and annotation.</title>
        <authorList>
            <consortium name="The Broad Institute Genomics Platform"/>
            <consortium name="The Broad Institute Genome Sequencing Center for Infectious Disease"/>
            <person name="Wu L."/>
            <person name="Ma J."/>
        </authorList>
    </citation>
    <scope>NUCLEOTIDE SEQUENCE [LARGE SCALE GENOMIC DNA]</scope>
    <source>
        <strain evidence="3">CCM 8979</strain>
    </source>
</reference>
<dbReference type="EMBL" id="JBHTOD010000013">
    <property type="protein sequence ID" value="MFD1456575.1"/>
    <property type="molecule type" value="Genomic_DNA"/>
</dbReference>
<gene>
    <name evidence="2" type="ORF">ACFQ44_12995</name>
</gene>
<dbReference type="RefSeq" id="WP_203646952.1">
    <property type="nucleotide sequence ID" value="NZ_BOLN01000013.1"/>
</dbReference>
<evidence type="ECO:0000313" key="2">
    <source>
        <dbReference type="EMBL" id="MFD1456575.1"/>
    </source>
</evidence>
<comment type="caution">
    <text evidence="2">The sequence shown here is derived from an EMBL/GenBank/DDBJ whole genome shotgun (WGS) entry which is preliminary data.</text>
</comment>
<dbReference type="Proteomes" id="UP001597189">
    <property type="component" value="Unassembled WGS sequence"/>
</dbReference>
<keyword evidence="3" id="KW-1185">Reference proteome</keyword>
<protein>
    <recommendedName>
        <fullName evidence="4">Holin</fullName>
    </recommendedName>
</protein>
<organism evidence="2 3">
    <name type="scientific">Levilactobacillus lanxiensis</name>
    <dbReference type="NCBI Taxonomy" id="2799568"/>
    <lineage>
        <taxon>Bacteria</taxon>
        <taxon>Bacillati</taxon>
        <taxon>Bacillota</taxon>
        <taxon>Bacilli</taxon>
        <taxon>Lactobacillales</taxon>
        <taxon>Lactobacillaceae</taxon>
        <taxon>Levilactobacillus</taxon>
    </lineage>
</organism>
<feature type="transmembrane region" description="Helical" evidence="1">
    <location>
        <begin position="7"/>
        <end position="30"/>
    </location>
</feature>
<keyword evidence="1" id="KW-0812">Transmembrane</keyword>
<evidence type="ECO:0000313" key="3">
    <source>
        <dbReference type="Proteomes" id="UP001597189"/>
    </source>
</evidence>
<name>A0ABW4D7I0_9LACO</name>
<keyword evidence="1" id="KW-1133">Transmembrane helix</keyword>
<proteinExistence type="predicted"/>
<keyword evidence="1" id="KW-0472">Membrane</keyword>
<evidence type="ECO:0000256" key="1">
    <source>
        <dbReference type="SAM" id="Phobius"/>
    </source>
</evidence>
<evidence type="ECO:0008006" key="4">
    <source>
        <dbReference type="Google" id="ProtNLM"/>
    </source>
</evidence>